<dbReference type="Pfam" id="PF20434">
    <property type="entry name" value="BD-FAE"/>
    <property type="match status" value="1"/>
</dbReference>
<dbReference type="SUPFAM" id="SSF53474">
    <property type="entry name" value="alpha/beta-Hydrolases"/>
    <property type="match status" value="1"/>
</dbReference>
<dbReference type="RefSeq" id="XP_034233701.1">
    <property type="nucleotide sequence ID" value="XM_034377810.1"/>
</dbReference>
<gene>
    <name evidence="4" type="primary">LOC117640867</name>
</gene>
<name>A0A6P8YBQ5_THRPL</name>
<dbReference type="InterPro" id="IPR049492">
    <property type="entry name" value="BD-FAE-like_dom"/>
</dbReference>
<dbReference type="InParanoid" id="A0A6P8YBQ5"/>
<dbReference type="OrthoDB" id="433474at2759"/>
<dbReference type="PANTHER" id="PTHR48081">
    <property type="entry name" value="AB HYDROLASE SUPERFAMILY PROTEIN C4A8.06C"/>
    <property type="match status" value="1"/>
</dbReference>
<dbReference type="InterPro" id="IPR050300">
    <property type="entry name" value="GDXG_lipolytic_enzyme"/>
</dbReference>
<keyword evidence="1" id="KW-0378">Hydrolase</keyword>
<proteinExistence type="predicted"/>
<keyword evidence="3" id="KW-1185">Reference proteome</keyword>
<evidence type="ECO:0000256" key="1">
    <source>
        <dbReference type="ARBA" id="ARBA00022801"/>
    </source>
</evidence>
<sequence>MAEYGYTELDVQYSPRFWVPRMHEKVVVENHIEVTNAESDRVRASVPYRTLRYGDGPREAMFEFGGDSLPNEAPIYVYIHGGYWQHLNKEMSCYPVQPLFDAGIRVMIVGYDLAPEANMTQIVEEVKRAGKVIMSRAEDLGSSGVWFSGFSAGGHLTGVLLTSGWMDSLPLKQIQLIRGFLPISGIFDLKPIVHTYINGPLQMNEEEAERHSPISMMASQNYNIKIIVIFGQHDSPAFQAQSRDFIKWCYHFQKLRSYKLDASVYEVPTMDHFNLVENLCQSDYVLTKRLVQTIRQEKE</sequence>
<evidence type="ECO:0000313" key="4">
    <source>
        <dbReference type="RefSeq" id="XP_034233701.1"/>
    </source>
</evidence>
<dbReference type="FunCoup" id="A0A6P8YBQ5">
    <property type="interactions" value="222"/>
</dbReference>
<evidence type="ECO:0000259" key="2">
    <source>
        <dbReference type="Pfam" id="PF20434"/>
    </source>
</evidence>
<dbReference type="GO" id="GO:0004061">
    <property type="term" value="F:arylformamidase activity"/>
    <property type="evidence" value="ECO:0007669"/>
    <property type="project" value="TreeGrafter"/>
</dbReference>
<dbReference type="GeneID" id="117640867"/>
<dbReference type="Proteomes" id="UP000515158">
    <property type="component" value="Unplaced"/>
</dbReference>
<protein>
    <submittedName>
        <fullName evidence="4">Kynurenine formamidase isoform X2</fullName>
    </submittedName>
</protein>
<feature type="domain" description="BD-FAE-like" evidence="2">
    <location>
        <begin position="71"/>
        <end position="248"/>
    </location>
</feature>
<dbReference type="PANTHER" id="PTHR48081:SF33">
    <property type="entry name" value="KYNURENINE FORMAMIDASE"/>
    <property type="match status" value="1"/>
</dbReference>
<organism evidence="4">
    <name type="scientific">Thrips palmi</name>
    <name type="common">Melon thrips</name>
    <dbReference type="NCBI Taxonomy" id="161013"/>
    <lineage>
        <taxon>Eukaryota</taxon>
        <taxon>Metazoa</taxon>
        <taxon>Ecdysozoa</taxon>
        <taxon>Arthropoda</taxon>
        <taxon>Hexapoda</taxon>
        <taxon>Insecta</taxon>
        <taxon>Pterygota</taxon>
        <taxon>Neoptera</taxon>
        <taxon>Paraneoptera</taxon>
        <taxon>Thysanoptera</taxon>
        <taxon>Terebrantia</taxon>
        <taxon>Thripoidea</taxon>
        <taxon>Thripidae</taxon>
        <taxon>Thrips</taxon>
    </lineage>
</organism>
<dbReference type="AlphaFoldDB" id="A0A6P8YBQ5"/>
<evidence type="ECO:0000313" key="3">
    <source>
        <dbReference type="Proteomes" id="UP000515158"/>
    </source>
</evidence>
<reference evidence="4" key="1">
    <citation type="submission" date="2025-08" db="UniProtKB">
        <authorList>
            <consortium name="RefSeq"/>
        </authorList>
    </citation>
    <scope>IDENTIFICATION</scope>
    <source>
        <tissue evidence="4">Total insect</tissue>
    </source>
</reference>
<dbReference type="Gene3D" id="3.40.50.1820">
    <property type="entry name" value="alpha/beta hydrolase"/>
    <property type="match status" value="1"/>
</dbReference>
<dbReference type="InterPro" id="IPR029058">
    <property type="entry name" value="AB_hydrolase_fold"/>
</dbReference>
<accession>A0A6P8YBQ5</accession>